<sequence>MRRDNSSPSNVKAVLSNLIVIIVIAYNKRLFLKFCFNIKH</sequence>
<accession>I9R6X4</accession>
<dbReference type="AlphaFoldDB" id="I9R6X4"/>
<organism evidence="2 3">
    <name type="scientific">Helicobacter pylori Hp A-9</name>
    <dbReference type="NCBI Taxonomy" id="992034"/>
    <lineage>
        <taxon>Bacteria</taxon>
        <taxon>Pseudomonadati</taxon>
        <taxon>Campylobacterota</taxon>
        <taxon>Epsilonproteobacteria</taxon>
        <taxon>Campylobacterales</taxon>
        <taxon>Helicobacteraceae</taxon>
        <taxon>Helicobacter</taxon>
    </lineage>
</organism>
<evidence type="ECO:0000313" key="3">
    <source>
        <dbReference type="Proteomes" id="UP000005483"/>
    </source>
</evidence>
<gene>
    <name evidence="2" type="ORF">HPHPA9_1794</name>
</gene>
<keyword evidence="1" id="KW-0812">Transmembrane</keyword>
<name>I9R6X4_HELPX</name>
<feature type="transmembrane region" description="Helical" evidence="1">
    <location>
        <begin position="13"/>
        <end position="32"/>
    </location>
</feature>
<proteinExistence type="predicted"/>
<keyword evidence="1" id="KW-1133">Transmembrane helix</keyword>
<evidence type="ECO:0000256" key="1">
    <source>
        <dbReference type="SAM" id="Phobius"/>
    </source>
</evidence>
<keyword evidence="1" id="KW-0472">Membrane</keyword>
<reference evidence="2 3" key="1">
    <citation type="submission" date="2012-04" db="EMBL/GenBank/DDBJ databases">
        <title>Genome sequence of Helicobacter pylori Hp A-9.</title>
        <authorList>
            <person name="Blanchard T.G."/>
            <person name="Czinn S.J."/>
            <person name="McCracken C."/>
            <person name="Abolude K."/>
            <person name="Maroo A."/>
            <person name="Santana-Cruz I."/>
            <person name="Tallon L.J."/>
            <person name="Ficke F.W.F."/>
        </authorList>
    </citation>
    <scope>NUCLEOTIDE SEQUENCE [LARGE SCALE GENOMIC DNA]</scope>
    <source>
        <strain evidence="2 3">Hp A-9</strain>
    </source>
</reference>
<comment type="caution">
    <text evidence="2">The sequence shown here is derived from an EMBL/GenBank/DDBJ whole genome shotgun (WGS) entry which is preliminary data.</text>
</comment>
<dbReference type="EMBL" id="AKOC01000017">
    <property type="protein sequence ID" value="EJB40764.1"/>
    <property type="molecule type" value="Genomic_DNA"/>
</dbReference>
<protein>
    <submittedName>
        <fullName evidence="2">Uncharacterized protein</fullName>
    </submittedName>
</protein>
<evidence type="ECO:0000313" key="2">
    <source>
        <dbReference type="EMBL" id="EJB40764.1"/>
    </source>
</evidence>
<dbReference type="Proteomes" id="UP000005483">
    <property type="component" value="Unassembled WGS sequence"/>
</dbReference>